<gene>
    <name evidence="4" type="ORF">C3712_07740</name>
</gene>
<dbReference type="SUPFAM" id="SSF56349">
    <property type="entry name" value="DNA breaking-rejoining enzymes"/>
    <property type="match status" value="1"/>
</dbReference>
<dbReference type="InterPro" id="IPR050090">
    <property type="entry name" value="Tyrosine_recombinase_XerCD"/>
</dbReference>
<dbReference type="PANTHER" id="PTHR30349">
    <property type="entry name" value="PHAGE INTEGRASE-RELATED"/>
    <property type="match status" value="1"/>
</dbReference>
<accession>A0ABX5A519</accession>
<comment type="caution">
    <text evidence="4">The sequence shown here is derived from an EMBL/GenBank/DDBJ whole genome shotgun (WGS) entry which is preliminary data.</text>
</comment>
<feature type="domain" description="Tyr recombinase" evidence="3">
    <location>
        <begin position="160"/>
        <end position="317"/>
    </location>
</feature>
<dbReference type="PROSITE" id="PS51898">
    <property type="entry name" value="TYR_RECOMBINASE"/>
    <property type="match status" value="1"/>
</dbReference>
<reference evidence="4 5" key="1">
    <citation type="submission" date="2018-02" db="EMBL/GenBank/DDBJ databases">
        <title>Lelliotia aquatilis sp. nov., isolated from drinking water.</title>
        <authorList>
            <person name="Kaempfer P."/>
            <person name="Glaeser S."/>
            <person name="Exner M."/>
            <person name="Doijad S."/>
            <person name="Chakraborty T."/>
        </authorList>
    </citation>
    <scope>NUCLEOTIDE SEQUENCE [LARGE SCALE GENOMIC DNA]</scope>
    <source>
        <strain evidence="4 5">6331-17</strain>
    </source>
</reference>
<name>A0ABX5A519_9ENTR</name>
<keyword evidence="5" id="KW-1185">Reference proteome</keyword>
<sequence>MTIKSLGSGGWMVDVRPQGRTGKRIRKKFTTKAEAQQYERWAIATHHNKEWVDKPRDRSSLTNLITLWWDRCGSTLKDGDNRHIKLKATDRRLGFPRAIDVTPEAFAQYRAQRISEGIARKTVNNEHRDLKAMFNKLRELGLFHDQNPLTELSELKLPQTELGFLTKDAIRRVLSAFEGDNLKAAKLCLSTGARWNEAARLTRDRVYSDRVTYTETKNGQHRTVPITADLAKEITEGEGRLLFPDIDYDLARKILKRVAPEIPAGQATHVFRHTFASHFMANGGNILVLQRILGHSSINQTMVYAHFSPDHLADAVTLNPLVNLD</sequence>
<dbReference type="PANTHER" id="PTHR30349:SF93">
    <property type="entry name" value="FELS-2 PROPHAGE PROTEIN"/>
    <property type="match status" value="1"/>
</dbReference>
<dbReference type="Pfam" id="PF24624">
    <property type="entry name" value="Int_N"/>
    <property type="match status" value="1"/>
</dbReference>
<dbReference type="CDD" id="cd00796">
    <property type="entry name" value="INT_Rci_Hp1_C"/>
    <property type="match status" value="1"/>
</dbReference>
<dbReference type="InterPro" id="IPR057084">
    <property type="entry name" value="Int_N"/>
</dbReference>
<dbReference type="Pfam" id="PF00589">
    <property type="entry name" value="Phage_integrase"/>
    <property type="match status" value="1"/>
</dbReference>
<dbReference type="Proteomes" id="UP000237025">
    <property type="component" value="Unassembled WGS sequence"/>
</dbReference>
<evidence type="ECO:0000313" key="5">
    <source>
        <dbReference type="Proteomes" id="UP000237025"/>
    </source>
</evidence>
<keyword evidence="1" id="KW-0229">DNA integration</keyword>
<dbReference type="InterPro" id="IPR013762">
    <property type="entry name" value="Integrase-like_cat_sf"/>
</dbReference>
<dbReference type="InterPro" id="IPR002104">
    <property type="entry name" value="Integrase_catalytic"/>
</dbReference>
<evidence type="ECO:0000256" key="2">
    <source>
        <dbReference type="ARBA" id="ARBA00023172"/>
    </source>
</evidence>
<evidence type="ECO:0000259" key="3">
    <source>
        <dbReference type="PROSITE" id="PS51898"/>
    </source>
</evidence>
<evidence type="ECO:0000313" key="4">
    <source>
        <dbReference type="EMBL" id="POZ24096.1"/>
    </source>
</evidence>
<dbReference type="InterPro" id="IPR011010">
    <property type="entry name" value="DNA_brk_join_enz"/>
</dbReference>
<proteinExistence type="predicted"/>
<protein>
    <submittedName>
        <fullName evidence="4">Integrase</fullName>
    </submittedName>
</protein>
<evidence type="ECO:0000256" key="1">
    <source>
        <dbReference type="ARBA" id="ARBA00022908"/>
    </source>
</evidence>
<dbReference type="Gene3D" id="1.10.443.10">
    <property type="entry name" value="Intergrase catalytic core"/>
    <property type="match status" value="1"/>
</dbReference>
<organism evidence="4 5">
    <name type="scientific">Lelliottia aquatilis</name>
    <dbReference type="NCBI Taxonomy" id="2080838"/>
    <lineage>
        <taxon>Bacteria</taxon>
        <taxon>Pseudomonadati</taxon>
        <taxon>Pseudomonadota</taxon>
        <taxon>Gammaproteobacteria</taxon>
        <taxon>Enterobacterales</taxon>
        <taxon>Enterobacteriaceae</taxon>
        <taxon>Lelliottia</taxon>
    </lineage>
</organism>
<dbReference type="EMBL" id="PQVW01000004">
    <property type="protein sequence ID" value="POZ24096.1"/>
    <property type="molecule type" value="Genomic_DNA"/>
</dbReference>
<keyword evidence="2" id="KW-0233">DNA recombination</keyword>